<dbReference type="Proteomes" id="UP000215914">
    <property type="component" value="Unassembled WGS sequence"/>
</dbReference>
<evidence type="ECO:0000313" key="1">
    <source>
        <dbReference type="EMBL" id="KAF5818781.1"/>
    </source>
</evidence>
<reference evidence="1" key="1">
    <citation type="journal article" date="2017" name="Nature">
        <title>The sunflower genome provides insights into oil metabolism, flowering and Asterid evolution.</title>
        <authorList>
            <person name="Badouin H."/>
            <person name="Gouzy J."/>
            <person name="Grassa C.J."/>
            <person name="Murat F."/>
            <person name="Staton S.E."/>
            <person name="Cottret L."/>
            <person name="Lelandais-Briere C."/>
            <person name="Owens G.L."/>
            <person name="Carrere S."/>
            <person name="Mayjonade B."/>
            <person name="Legrand L."/>
            <person name="Gill N."/>
            <person name="Kane N.C."/>
            <person name="Bowers J.E."/>
            <person name="Hubner S."/>
            <person name="Bellec A."/>
            <person name="Berard A."/>
            <person name="Berges H."/>
            <person name="Blanchet N."/>
            <person name="Boniface M.C."/>
            <person name="Brunel D."/>
            <person name="Catrice O."/>
            <person name="Chaidir N."/>
            <person name="Claudel C."/>
            <person name="Donnadieu C."/>
            <person name="Faraut T."/>
            <person name="Fievet G."/>
            <person name="Helmstetter N."/>
            <person name="King M."/>
            <person name="Knapp S.J."/>
            <person name="Lai Z."/>
            <person name="Le Paslier M.C."/>
            <person name="Lippi Y."/>
            <person name="Lorenzon L."/>
            <person name="Mandel J.R."/>
            <person name="Marage G."/>
            <person name="Marchand G."/>
            <person name="Marquand E."/>
            <person name="Bret-Mestries E."/>
            <person name="Morien E."/>
            <person name="Nambeesan S."/>
            <person name="Nguyen T."/>
            <person name="Pegot-Espagnet P."/>
            <person name="Pouilly N."/>
            <person name="Raftis F."/>
            <person name="Sallet E."/>
            <person name="Schiex T."/>
            <person name="Thomas J."/>
            <person name="Vandecasteele C."/>
            <person name="Vares D."/>
            <person name="Vear F."/>
            <person name="Vautrin S."/>
            <person name="Crespi M."/>
            <person name="Mangin B."/>
            <person name="Burke J.M."/>
            <person name="Salse J."/>
            <person name="Munos S."/>
            <person name="Vincourt P."/>
            <person name="Rieseberg L.H."/>
            <person name="Langlade N.B."/>
        </authorList>
    </citation>
    <scope>NUCLEOTIDE SEQUENCE</scope>
    <source>
        <tissue evidence="1">Leaves</tissue>
    </source>
</reference>
<sequence>MMFRSVLVKVRLAGISSGFISGAALVSGFIPGQSCGSGLGSGQIHSRLLAGSRMDSCSDSGRRWFKLQIPVWFEFGSKNRVMFGAESFSSDSVQNTRNKSAGFSHRFDLVRRAFGSVNGFE</sequence>
<organism evidence="1 2">
    <name type="scientific">Helianthus annuus</name>
    <name type="common">Common sunflower</name>
    <dbReference type="NCBI Taxonomy" id="4232"/>
    <lineage>
        <taxon>Eukaryota</taxon>
        <taxon>Viridiplantae</taxon>
        <taxon>Streptophyta</taxon>
        <taxon>Embryophyta</taxon>
        <taxon>Tracheophyta</taxon>
        <taxon>Spermatophyta</taxon>
        <taxon>Magnoliopsida</taxon>
        <taxon>eudicotyledons</taxon>
        <taxon>Gunneridae</taxon>
        <taxon>Pentapetalae</taxon>
        <taxon>asterids</taxon>
        <taxon>campanulids</taxon>
        <taxon>Asterales</taxon>
        <taxon>Asteraceae</taxon>
        <taxon>Asteroideae</taxon>
        <taxon>Heliantheae alliance</taxon>
        <taxon>Heliantheae</taxon>
        <taxon>Helianthus</taxon>
    </lineage>
</organism>
<protein>
    <submittedName>
        <fullName evidence="1">Uncharacterized protein</fullName>
    </submittedName>
</protein>
<evidence type="ECO:0000313" key="2">
    <source>
        <dbReference type="Proteomes" id="UP000215914"/>
    </source>
</evidence>
<gene>
    <name evidence="1" type="ORF">HanXRQr2_Chr02g0070031</name>
</gene>
<dbReference type="Gramene" id="mRNA:HanXRQr2_Chr02g0070031">
    <property type="protein sequence ID" value="CDS:HanXRQr2_Chr02g0070031.1"/>
    <property type="gene ID" value="HanXRQr2_Chr02g0070031"/>
</dbReference>
<dbReference type="EMBL" id="MNCJ02000317">
    <property type="protein sequence ID" value="KAF5818781.1"/>
    <property type="molecule type" value="Genomic_DNA"/>
</dbReference>
<comment type="caution">
    <text evidence="1">The sequence shown here is derived from an EMBL/GenBank/DDBJ whole genome shotgun (WGS) entry which is preliminary data.</text>
</comment>
<accession>A0A9K3NZX1</accession>
<keyword evidence="2" id="KW-1185">Reference proteome</keyword>
<reference evidence="1" key="2">
    <citation type="submission" date="2020-06" db="EMBL/GenBank/DDBJ databases">
        <title>Helianthus annuus Genome sequencing and assembly Release 2.</title>
        <authorList>
            <person name="Gouzy J."/>
            <person name="Langlade N."/>
            <person name="Munos S."/>
        </authorList>
    </citation>
    <scope>NUCLEOTIDE SEQUENCE</scope>
    <source>
        <tissue evidence="1">Leaves</tissue>
    </source>
</reference>
<proteinExistence type="predicted"/>
<dbReference type="AlphaFoldDB" id="A0A9K3NZX1"/>
<name>A0A9K3NZX1_HELAN</name>